<keyword evidence="3" id="KW-1185">Reference proteome</keyword>
<keyword evidence="1" id="KW-0472">Membrane</keyword>
<evidence type="ECO:0000313" key="3">
    <source>
        <dbReference type="Proteomes" id="UP001596106"/>
    </source>
</evidence>
<proteinExistence type="predicted"/>
<evidence type="ECO:0000256" key="1">
    <source>
        <dbReference type="SAM" id="Phobius"/>
    </source>
</evidence>
<organism evidence="2 3">
    <name type="scientific">Larkinella bovis</name>
    <dbReference type="NCBI Taxonomy" id="683041"/>
    <lineage>
        <taxon>Bacteria</taxon>
        <taxon>Pseudomonadati</taxon>
        <taxon>Bacteroidota</taxon>
        <taxon>Cytophagia</taxon>
        <taxon>Cytophagales</taxon>
        <taxon>Spirosomataceae</taxon>
        <taxon>Larkinella</taxon>
    </lineage>
</organism>
<dbReference type="Proteomes" id="UP001596106">
    <property type="component" value="Unassembled WGS sequence"/>
</dbReference>
<reference evidence="3" key="1">
    <citation type="journal article" date="2019" name="Int. J. Syst. Evol. Microbiol.">
        <title>The Global Catalogue of Microorganisms (GCM) 10K type strain sequencing project: providing services to taxonomists for standard genome sequencing and annotation.</title>
        <authorList>
            <consortium name="The Broad Institute Genomics Platform"/>
            <consortium name="The Broad Institute Genome Sequencing Center for Infectious Disease"/>
            <person name="Wu L."/>
            <person name="Ma J."/>
        </authorList>
    </citation>
    <scope>NUCLEOTIDE SEQUENCE [LARGE SCALE GENOMIC DNA]</scope>
    <source>
        <strain evidence="3">CCUG 55250</strain>
    </source>
</reference>
<dbReference type="RefSeq" id="WP_379849754.1">
    <property type="nucleotide sequence ID" value="NZ_JBHSMA010000012.1"/>
</dbReference>
<feature type="transmembrane region" description="Helical" evidence="1">
    <location>
        <begin position="44"/>
        <end position="62"/>
    </location>
</feature>
<comment type="caution">
    <text evidence="2">The sequence shown here is derived from an EMBL/GenBank/DDBJ whole genome shotgun (WGS) entry which is preliminary data.</text>
</comment>
<protein>
    <submittedName>
        <fullName evidence="2">Uncharacterized protein</fullName>
    </submittedName>
</protein>
<sequence length="65" mass="7467">MNTNDVKNAWNAYKDRIGEESVWREEELLRLVTTPSGSRSWYQAYQHVALNFGVVFLLMGLTTGC</sequence>
<accession>A0ABW0IHK5</accession>
<keyword evidence="1" id="KW-1133">Transmembrane helix</keyword>
<gene>
    <name evidence="2" type="ORF">ACFPMF_23645</name>
</gene>
<dbReference type="EMBL" id="JBHSMA010000012">
    <property type="protein sequence ID" value="MFC5412339.1"/>
    <property type="molecule type" value="Genomic_DNA"/>
</dbReference>
<name>A0ABW0IHK5_9BACT</name>
<keyword evidence="1" id="KW-0812">Transmembrane</keyword>
<evidence type="ECO:0000313" key="2">
    <source>
        <dbReference type="EMBL" id="MFC5412339.1"/>
    </source>
</evidence>